<evidence type="ECO:0000256" key="3">
    <source>
        <dbReference type="SAM" id="Coils"/>
    </source>
</evidence>
<dbReference type="EC" id="2.7.7.65" evidence="1"/>
<dbReference type="Pfam" id="PF22588">
    <property type="entry name" value="dCache_1_like"/>
    <property type="match status" value="1"/>
</dbReference>
<dbReference type="PANTHER" id="PTHR45138:SF9">
    <property type="entry name" value="DIGUANYLATE CYCLASE DGCM-RELATED"/>
    <property type="match status" value="1"/>
</dbReference>
<dbReference type="SUPFAM" id="SSF103190">
    <property type="entry name" value="Sensory domain-like"/>
    <property type="match status" value="1"/>
</dbReference>
<dbReference type="GO" id="GO:1902201">
    <property type="term" value="P:negative regulation of bacterial-type flagellum-dependent cell motility"/>
    <property type="evidence" value="ECO:0007669"/>
    <property type="project" value="TreeGrafter"/>
</dbReference>
<dbReference type="GO" id="GO:0005886">
    <property type="term" value="C:plasma membrane"/>
    <property type="evidence" value="ECO:0007669"/>
    <property type="project" value="TreeGrafter"/>
</dbReference>
<keyword evidence="7" id="KW-1185">Reference proteome</keyword>
<sequence>MKSLPRLSRLPVTLLAGAFVVLVCMSLISIDGWRSWHAREIQMGESVVATSNLARTLAQHADDTFKDADAALVGLVERLSVDGTSATALDRLHRYLMNRVTESPQLQGIFVYDENGKWLVNSQKVVAQNLNNSDREYFVYHRTHTELTAHVGPPIQSRSTGKWILTLSRRVNHGDGSFGGVVLATIDVEYFRKFYDSIDIGKLGASILGLDNGTMLIRRPSLEKSIGKSIKDGDLFRDYIAKNDSGTAMILSNQDGIERLIAYRHLKRYPMFVTASLAKSEILAEWQTDTYLHTTITLLLICVLGWLGFHLVSQIRLRVDAEVEARDARDKVETLNRTLEKLALQDGLTGLANRRRFDIVIEEELRKAKHDAGSLAVVMIDVDNFKRYNDIYGHPAGDDCLRKIAGAVKISEKRIRDLAARYGGEEMAIVLPDSDIEGAMRVAESVRLAVRNLRIPHAENTSGIVTISAGVSARTLVRRDDTAARLIDDADKSLYVAKNTGRDRVCFFPEVCNV</sequence>
<dbReference type="OrthoDB" id="9813903at2"/>
<evidence type="ECO:0000313" key="7">
    <source>
        <dbReference type="Proteomes" id="UP000030302"/>
    </source>
</evidence>
<dbReference type="InterPro" id="IPR050469">
    <property type="entry name" value="Diguanylate_Cyclase"/>
</dbReference>
<dbReference type="EMBL" id="CP009962">
    <property type="protein sequence ID" value="AIY42267.1"/>
    <property type="molecule type" value="Genomic_DNA"/>
</dbReference>
<dbReference type="SMART" id="SM00267">
    <property type="entry name" value="GGDEF"/>
    <property type="match status" value="1"/>
</dbReference>
<comment type="catalytic activity">
    <reaction evidence="2">
        <text>2 GTP = 3',3'-c-di-GMP + 2 diphosphate</text>
        <dbReference type="Rhea" id="RHEA:24898"/>
        <dbReference type="ChEBI" id="CHEBI:33019"/>
        <dbReference type="ChEBI" id="CHEBI:37565"/>
        <dbReference type="ChEBI" id="CHEBI:58805"/>
        <dbReference type="EC" id="2.7.7.65"/>
    </reaction>
</comment>
<keyword evidence="4" id="KW-0812">Transmembrane</keyword>
<dbReference type="CDD" id="cd01949">
    <property type="entry name" value="GGDEF"/>
    <property type="match status" value="1"/>
</dbReference>
<proteinExistence type="predicted"/>
<organism evidence="6 7">
    <name type="scientific">Collimonas arenae</name>
    <dbReference type="NCBI Taxonomy" id="279058"/>
    <lineage>
        <taxon>Bacteria</taxon>
        <taxon>Pseudomonadati</taxon>
        <taxon>Pseudomonadota</taxon>
        <taxon>Betaproteobacteria</taxon>
        <taxon>Burkholderiales</taxon>
        <taxon>Oxalobacteraceae</taxon>
        <taxon>Collimonas</taxon>
    </lineage>
</organism>
<dbReference type="KEGG" id="care:LT85_3109"/>
<keyword evidence="4" id="KW-1133">Transmembrane helix</keyword>
<keyword evidence="3" id="KW-0175">Coiled coil</keyword>
<dbReference type="GO" id="GO:0052621">
    <property type="term" value="F:diguanylate cyclase activity"/>
    <property type="evidence" value="ECO:0007669"/>
    <property type="project" value="UniProtKB-EC"/>
</dbReference>
<feature type="transmembrane region" description="Helical" evidence="4">
    <location>
        <begin position="12"/>
        <end position="33"/>
    </location>
</feature>
<dbReference type="CDD" id="cd12914">
    <property type="entry name" value="PDC1_DGC_like"/>
    <property type="match status" value="1"/>
</dbReference>
<evidence type="ECO:0000256" key="1">
    <source>
        <dbReference type="ARBA" id="ARBA00012528"/>
    </source>
</evidence>
<gene>
    <name evidence="6" type="ORF">LT85_3109</name>
</gene>
<dbReference type="InterPro" id="IPR043128">
    <property type="entry name" value="Rev_trsase/Diguanyl_cyclase"/>
</dbReference>
<dbReference type="InterPro" id="IPR000160">
    <property type="entry name" value="GGDEF_dom"/>
</dbReference>
<dbReference type="Gene3D" id="3.30.70.270">
    <property type="match status" value="1"/>
</dbReference>
<dbReference type="CDD" id="cd12915">
    <property type="entry name" value="PDC2_DGC_like"/>
    <property type="match status" value="1"/>
</dbReference>
<dbReference type="InterPro" id="IPR029787">
    <property type="entry name" value="Nucleotide_cyclase"/>
</dbReference>
<evidence type="ECO:0000313" key="6">
    <source>
        <dbReference type="EMBL" id="AIY42267.1"/>
    </source>
</evidence>
<accession>A0A0A1FHD9</accession>
<dbReference type="PROSITE" id="PS50887">
    <property type="entry name" value="GGDEF"/>
    <property type="match status" value="1"/>
</dbReference>
<dbReference type="Proteomes" id="UP000030302">
    <property type="component" value="Chromosome"/>
</dbReference>
<dbReference type="HOGENOM" id="CLU_000445_134_2_4"/>
<dbReference type="InterPro" id="IPR054327">
    <property type="entry name" value="His-kinase-like_sensor"/>
</dbReference>
<dbReference type="Pfam" id="PF00990">
    <property type="entry name" value="GGDEF"/>
    <property type="match status" value="1"/>
</dbReference>
<protein>
    <recommendedName>
        <fullName evidence="1">diguanylate cyclase</fullName>
        <ecNumber evidence="1">2.7.7.65</ecNumber>
    </recommendedName>
</protein>
<dbReference type="STRING" id="279058.LT85_3109"/>
<dbReference type="AlphaFoldDB" id="A0A0A1FHD9"/>
<keyword evidence="4" id="KW-0472">Membrane</keyword>
<dbReference type="RefSeq" id="WP_038490319.1">
    <property type="nucleotide sequence ID" value="NZ_CP009962.1"/>
</dbReference>
<name>A0A0A1FHD9_9BURK</name>
<evidence type="ECO:0000259" key="5">
    <source>
        <dbReference type="PROSITE" id="PS50887"/>
    </source>
</evidence>
<evidence type="ECO:0000256" key="2">
    <source>
        <dbReference type="ARBA" id="ARBA00034247"/>
    </source>
</evidence>
<feature type="domain" description="GGDEF" evidence="5">
    <location>
        <begin position="373"/>
        <end position="510"/>
    </location>
</feature>
<reference evidence="7" key="1">
    <citation type="journal article" date="2014" name="Soil Biol. Biochem.">
        <title>Structure and function of bacterial communities in ageing soils: Insights from the Mendocino ecological staircase.</title>
        <authorList>
            <person name="Uroz S."/>
            <person name="Tech J.J."/>
            <person name="Sawaya N.A."/>
            <person name="Frey-Klett P."/>
            <person name="Leveau J.H.J."/>
        </authorList>
    </citation>
    <scope>NUCLEOTIDE SEQUENCE [LARGE SCALE GENOMIC DNA]</scope>
    <source>
        <strain evidence="7">Cal35</strain>
    </source>
</reference>
<dbReference type="SUPFAM" id="SSF55073">
    <property type="entry name" value="Nucleotide cyclase"/>
    <property type="match status" value="1"/>
</dbReference>
<dbReference type="FunFam" id="3.30.70.270:FF:000001">
    <property type="entry name" value="Diguanylate cyclase domain protein"/>
    <property type="match status" value="1"/>
</dbReference>
<dbReference type="PANTHER" id="PTHR45138">
    <property type="entry name" value="REGULATORY COMPONENTS OF SENSORY TRANSDUCTION SYSTEM"/>
    <property type="match status" value="1"/>
</dbReference>
<feature type="coiled-coil region" evidence="3">
    <location>
        <begin position="318"/>
        <end position="345"/>
    </location>
</feature>
<dbReference type="GO" id="GO:0043709">
    <property type="term" value="P:cell adhesion involved in single-species biofilm formation"/>
    <property type="evidence" value="ECO:0007669"/>
    <property type="project" value="TreeGrafter"/>
</dbReference>
<dbReference type="Gene3D" id="3.30.450.20">
    <property type="entry name" value="PAS domain"/>
    <property type="match status" value="2"/>
</dbReference>
<dbReference type="NCBIfam" id="TIGR00254">
    <property type="entry name" value="GGDEF"/>
    <property type="match status" value="1"/>
</dbReference>
<evidence type="ECO:0000256" key="4">
    <source>
        <dbReference type="SAM" id="Phobius"/>
    </source>
</evidence>
<dbReference type="InterPro" id="IPR029151">
    <property type="entry name" value="Sensor-like_sf"/>
</dbReference>